<gene>
    <name evidence="3" type="ORF">IAB08_00160</name>
</gene>
<feature type="chain" id="PRO_5039381964" evidence="1">
    <location>
        <begin position="21"/>
        <end position="891"/>
    </location>
</feature>
<dbReference type="Proteomes" id="UP000823612">
    <property type="component" value="Unassembled WGS sequence"/>
</dbReference>
<dbReference type="Gene3D" id="2.60.120.200">
    <property type="match status" value="1"/>
</dbReference>
<dbReference type="Gene3D" id="2.60.40.10">
    <property type="entry name" value="Immunoglobulins"/>
    <property type="match status" value="1"/>
</dbReference>
<dbReference type="NCBIfam" id="NF038128">
    <property type="entry name" value="choice_anch_J"/>
    <property type="match status" value="1"/>
</dbReference>
<dbReference type="AlphaFoldDB" id="A0A9D9DT96"/>
<dbReference type="NCBIfam" id="TIGR04183">
    <property type="entry name" value="Por_Secre_tail"/>
    <property type="match status" value="1"/>
</dbReference>
<protein>
    <submittedName>
        <fullName evidence="3">T9SS type A sorting domain-containing protein</fullName>
    </submittedName>
</protein>
<proteinExistence type="predicted"/>
<feature type="domain" description="Secretion system C-terminal sorting" evidence="2">
    <location>
        <begin position="820"/>
        <end position="890"/>
    </location>
</feature>
<keyword evidence="1" id="KW-0732">Signal</keyword>
<dbReference type="InterPro" id="IPR026444">
    <property type="entry name" value="Secre_tail"/>
</dbReference>
<name>A0A9D9DT96_9BACT</name>
<sequence>MKKNFLACVCLLFCVGALQAQEGLQDSNPAFSKGMPGAVAMPKPADELDVPPVTFHASEGDFVSVVANDWAYNPLSGLISIMGPLNLRTPLRTPGVILEPGRYRVGFNYQAGICREGVMGDIPTTLMYLDPFSIRMLDHDGVVDYEAGTEVYRNPTACTGENTIVYDEFFLELQERDTVCFAIVPDTVLSADIPMYSNDTVRMGGFSLGFEFMSVEAMHDYDVAVTRVESDLTHISPVDQANAAHAFHTSVWNKGTESVNAVVSAYLVDAPDNVLGTSDPITIPADGREVIATEAVFSGLAAGYKGEVALRVDIEGQEDKNMENNFRYYSLSVSDSVMTFDTLTVDLLDDERTSNIGSQYNSISFGVLYTLVETDTLTSFTIGFGDGQYSLQRLSFYRWNEETEAIDYELFSTEYYRPDNTSGFLTFPCPHTLLEPGVYLIEVAQTSENTHAGVAADGQEDGMLYVTSTASGRLNPQDNFGFAAMRLNFGPSHGQVFANDFALLSIDRPENTGLFAQNERVEATVMNRGTSSGTATVYCEVDGVLADSASISLQPNRRGTVSFSADLMAVGMHTISLSLVLPGDQNPANDTLSKQVETLADPDPYVMDFEYCGDFATTGFQPWMVTVQDQNNTIFINNWNIPNAGTNMGFMAVNPDQIGQSFAEWFPIRQGARFALTLADVDTAIMSTTANDAWLISPRLEMPESGAQLSFIAMSMTAEDDNGPAEESLNVMISTTNAQPASFGFLANYVIPAMNPDRSDPVYPWTRFTVDLSEYNGQSIYVAIQGQAQNYGFVIDDIRVGANVGNESVAGLAGPAVSAYPNPVTETLNISASGVQIERVRLYSVSGALVYDSGSLAAEVFRYNAESLAPGIYVARVTTAQGVSSVKIVVR</sequence>
<accession>A0A9D9DT96</accession>
<reference evidence="3" key="2">
    <citation type="journal article" date="2021" name="PeerJ">
        <title>Extensive microbial diversity within the chicken gut microbiome revealed by metagenomics and culture.</title>
        <authorList>
            <person name="Gilroy R."/>
            <person name="Ravi A."/>
            <person name="Getino M."/>
            <person name="Pursley I."/>
            <person name="Horton D.L."/>
            <person name="Alikhan N.F."/>
            <person name="Baker D."/>
            <person name="Gharbi K."/>
            <person name="Hall N."/>
            <person name="Watson M."/>
            <person name="Adriaenssens E.M."/>
            <person name="Foster-Nyarko E."/>
            <person name="Jarju S."/>
            <person name="Secka A."/>
            <person name="Antonio M."/>
            <person name="Oren A."/>
            <person name="Chaudhuri R.R."/>
            <person name="La Ragione R."/>
            <person name="Hildebrand F."/>
            <person name="Pallen M.J."/>
        </authorList>
    </citation>
    <scope>NUCLEOTIDE SEQUENCE</scope>
    <source>
        <strain evidence="3">2889</strain>
    </source>
</reference>
<dbReference type="EMBL" id="JADIMZ010000004">
    <property type="protein sequence ID" value="MBO8431695.1"/>
    <property type="molecule type" value="Genomic_DNA"/>
</dbReference>
<evidence type="ECO:0000259" key="2">
    <source>
        <dbReference type="Pfam" id="PF18962"/>
    </source>
</evidence>
<reference evidence="3" key="1">
    <citation type="submission" date="2020-10" db="EMBL/GenBank/DDBJ databases">
        <authorList>
            <person name="Gilroy R."/>
        </authorList>
    </citation>
    <scope>NUCLEOTIDE SEQUENCE</scope>
    <source>
        <strain evidence="3">2889</strain>
    </source>
</reference>
<evidence type="ECO:0000313" key="4">
    <source>
        <dbReference type="Proteomes" id="UP000823612"/>
    </source>
</evidence>
<dbReference type="InterPro" id="IPR013783">
    <property type="entry name" value="Ig-like_fold"/>
</dbReference>
<organism evidence="3 4">
    <name type="scientific">Candidatus Pullibacteroides excrementavium</name>
    <dbReference type="NCBI Taxonomy" id="2840905"/>
    <lineage>
        <taxon>Bacteria</taxon>
        <taxon>Pseudomonadati</taxon>
        <taxon>Bacteroidota</taxon>
        <taxon>Bacteroidia</taxon>
        <taxon>Bacteroidales</taxon>
        <taxon>Candidatus Pullibacteroides</taxon>
    </lineage>
</organism>
<evidence type="ECO:0000256" key="1">
    <source>
        <dbReference type="SAM" id="SignalP"/>
    </source>
</evidence>
<feature type="signal peptide" evidence="1">
    <location>
        <begin position="1"/>
        <end position="20"/>
    </location>
</feature>
<dbReference type="Pfam" id="PF18962">
    <property type="entry name" value="Por_Secre_tail"/>
    <property type="match status" value="1"/>
</dbReference>
<evidence type="ECO:0000313" key="3">
    <source>
        <dbReference type="EMBL" id="MBO8431695.1"/>
    </source>
</evidence>
<comment type="caution">
    <text evidence="3">The sequence shown here is derived from an EMBL/GenBank/DDBJ whole genome shotgun (WGS) entry which is preliminary data.</text>
</comment>